<keyword evidence="2" id="KW-1185">Reference proteome</keyword>
<gene>
    <name evidence="1" type="primary">Vigan.08G272200</name>
    <name evidence="1" type="ORF">VIGAN_08272200</name>
</gene>
<proteinExistence type="predicted"/>
<organism evidence="1 2">
    <name type="scientific">Vigna angularis var. angularis</name>
    <dbReference type="NCBI Taxonomy" id="157739"/>
    <lineage>
        <taxon>Eukaryota</taxon>
        <taxon>Viridiplantae</taxon>
        <taxon>Streptophyta</taxon>
        <taxon>Embryophyta</taxon>
        <taxon>Tracheophyta</taxon>
        <taxon>Spermatophyta</taxon>
        <taxon>Magnoliopsida</taxon>
        <taxon>eudicotyledons</taxon>
        <taxon>Gunneridae</taxon>
        <taxon>Pentapetalae</taxon>
        <taxon>rosids</taxon>
        <taxon>fabids</taxon>
        <taxon>Fabales</taxon>
        <taxon>Fabaceae</taxon>
        <taxon>Papilionoideae</taxon>
        <taxon>50 kb inversion clade</taxon>
        <taxon>NPAAA clade</taxon>
        <taxon>indigoferoid/millettioid clade</taxon>
        <taxon>Phaseoleae</taxon>
        <taxon>Vigna</taxon>
    </lineage>
</organism>
<dbReference type="EMBL" id="AP015041">
    <property type="protein sequence ID" value="BAT95892.1"/>
    <property type="molecule type" value="Genomic_DNA"/>
</dbReference>
<evidence type="ECO:0000313" key="1">
    <source>
        <dbReference type="EMBL" id="BAT95892.1"/>
    </source>
</evidence>
<accession>A0A0S3SSU9</accession>
<evidence type="ECO:0000313" key="2">
    <source>
        <dbReference type="Proteomes" id="UP000291084"/>
    </source>
</evidence>
<dbReference type="Proteomes" id="UP000291084">
    <property type="component" value="Chromosome 8"/>
</dbReference>
<protein>
    <submittedName>
        <fullName evidence="1">Uncharacterized protein</fullName>
    </submittedName>
</protein>
<reference evidence="1 2" key="1">
    <citation type="journal article" date="2015" name="Sci. Rep.">
        <title>The power of single molecule real-time sequencing technology in the de novo assembly of a eukaryotic genome.</title>
        <authorList>
            <person name="Sakai H."/>
            <person name="Naito K."/>
            <person name="Ogiso-Tanaka E."/>
            <person name="Takahashi Y."/>
            <person name="Iseki K."/>
            <person name="Muto C."/>
            <person name="Satou K."/>
            <person name="Teruya K."/>
            <person name="Shiroma A."/>
            <person name="Shimoji M."/>
            <person name="Hirano T."/>
            <person name="Itoh T."/>
            <person name="Kaga A."/>
            <person name="Tomooka N."/>
        </authorList>
    </citation>
    <scope>NUCLEOTIDE SEQUENCE [LARGE SCALE GENOMIC DNA]</scope>
    <source>
        <strain evidence="2">cv. Shumari</strain>
    </source>
</reference>
<name>A0A0S3SSU9_PHAAN</name>
<dbReference type="AlphaFoldDB" id="A0A0S3SSU9"/>
<sequence length="80" mass="8985">MSGEHDLLLYLYALGLLENIRLPCCRASMLSISIAAYLPSCRAFELPICVVELQATKLHAVELLCCWAIGLLFRRSFRLA</sequence>